<keyword evidence="1" id="KW-1133">Transmembrane helix</keyword>
<keyword evidence="1" id="KW-0472">Membrane</keyword>
<evidence type="ECO:0000313" key="3">
    <source>
        <dbReference type="Proteomes" id="UP000683557"/>
    </source>
</evidence>
<evidence type="ECO:0000256" key="1">
    <source>
        <dbReference type="SAM" id="Phobius"/>
    </source>
</evidence>
<feature type="transmembrane region" description="Helical" evidence="1">
    <location>
        <begin position="57"/>
        <end position="74"/>
    </location>
</feature>
<dbReference type="Proteomes" id="UP000683557">
    <property type="component" value="Chromosome"/>
</dbReference>
<feature type="transmembrane region" description="Helical" evidence="1">
    <location>
        <begin position="6"/>
        <end position="23"/>
    </location>
</feature>
<keyword evidence="1" id="KW-0812">Transmembrane</keyword>
<sequence>METVLYAAALMVVATLINIPLGYQRQSYPKFSFGWYFYVHISIPAIIYFRIKTGLGWGFIPFSISSAVFGQIIGGRMYRKRHPVDEEQ</sequence>
<organism evidence="2 3">
    <name type="scientific">Geomonas oryzisoli</name>
    <dbReference type="NCBI Taxonomy" id="2847992"/>
    <lineage>
        <taxon>Bacteria</taxon>
        <taxon>Pseudomonadati</taxon>
        <taxon>Thermodesulfobacteriota</taxon>
        <taxon>Desulfuromonadia</taxon>
        <taxon>Geobacterales</taxon>
        <taxon>Geobacteraceae</taxon>
        <taxon>Geomonas</taxon>
    </lineage>
</organism>
<evidence type="ECO:0000313" key="2">
    <source>
        <dbReference type="EMBL" id="QWV92756.1"/>
    </source>
</evidence>
<dbReference type="RefSeq" id="WP_216799517.1">
    <property type="nucleotide sequence ID" value="NZ_CP076723.1"/>
</dbReference>
<feature type="transmembrane region" description="Helical" evidence="1">
    <location>
        <begin position="35"/>
        <end position="51"/>
    </location>
</feature>
<gene>
    <name evidence="2" type="ORF">KP004_16470</name>
</gene>
<name>A0ABX8J6I8_9BACT</name>
<reference evidence="2 3" key="1">
    <citation type="submission" date="2021-06" db="EMBL/GenBank/DDBJ databases">
        <title>Gemonas diversity in paddy soil.</title>
        <authorList>
            <person name="Liu G."/>
        </authorList>
    </citation>
    <scope>NUCLEOTIDE SEQUENCE [LARGE SCALE GENOMIC DNA]</scope>
    <source>
        <strain evidence="2 3">RG10</strain>
    </source>
</reference>
<protein>
    <submittedName>
        <fullName evidence="2">Uncharacterized protein</fullName>
    </submittedName>
</protein>
<accession>A0ABX8J6I8</accession>
<keyword evidence="3" id="KW-1185">Reference proteome</keyword>
<dbReference type="EMBL" id="CP076723">
    <property type="protein sequence ID" value="QWV92756.1"/>
    <property type="molecule type" value="Genomic_DNA"/>
</dbReference>
<proteinExistence type="predicted"/>